<dbReference type="OrthoDB" id="63984at2"/>
<protein>
    <submittedName>
        <fullName evidence="8">Putative MFS family arabinose efflux permease</fullName>
    </submittedName>
</protein>
<keyword evidence="2" id="KW-1003">Cell membrane</keyword>
<evidence type="ECO:0000256" key="4">
    <source>
        <dbReference type="ARBA" id="ARBA00022989"/>
    </source>
</evidence>
<dbReference type="InterPro" id="IPR050189">
    <property type="entry name" value="MFS_Efflux_Transporters"/>
</dbReference>
<dbReference type="InterPro" id="IPR020846">
    <property type="entry name" value="MFS_dom"/>
</dbReference>
<feature type="transmembrane region" description="Helical" evidence="6">
    <location>
        <begin position="114"/>
        <end position="138"/>
    </location>
</feature>
<feature type="transmembrane region" description="Helical" evidence="6">
    <location>
        <begin position="23"/>
        <end position="43"/>
    </location>
</feature>
<evidence type="ECO:0000256" key="2">
    <source>
        <dbReference type="ARBA" id="ARBA00022475"/>
    </source>
</evidence>
<dbReference type="Gene3D" id="1.20.1720.10">
    <property type="entry name" value="Multidrug resistance protein D"/>
    <property type="match status" value="1"/>
</dbReference>
<evidence type="ECO:0000313" key="9">
    <source>
        <dbReference type="Proteomes" id="UP000317422"/>
    </source>
</evidence>
<dbReference type="GO" id="GO:0005886">
    <property type="term" value="C:plasma membrane"/>
    <property type="evidence" value="ECO:0007669"/>
    <property type="project" value="UniProtKB-SubCell"/>
</dbReference>
<evidence type="ECO:0000256" key="6">
    <source>
        <dbReference type="SAM" id="Phobius"/>
    </source>
</evidence>
<dbReference type="SUPFAM" id="SSF103473">
    <property type="entry name" value="MFS general substrate transporter"/>
    <property type="match status" value="1"/>
</dbReference>
<evidence type="ECO:0000256" key="5">
    <source>
        <dbReference type="ARBA" id="ARBA00023136"/>
    </source>
</evidence>
<keyword evidence="5 6" id="KW-0472">Membrane</keyword>
<comment type="subcellular location">
    <subcellularLocation>
        <location evidence="1">Cell membrane</location>
        <topology evidence="1">Multi-pass membrane protein</topology>
    </subcellularLocation>
</comment>
<dbReference type="GO" id="GO:0022857">
    <property type="term" value="F:transmembrane transporter activity"/>
    <property type="evidence" value="ECO:0007669"/>
    <property type="project" value="InterPro"/>
</dbReference>
<keyword evidence="9" id="KW-1185">Reference proteome</keyword>
<name>A0A543NFP6_9ACTN</name>
<feature type="transmembrane region" description="Helical" evidence="6">
    <location>
        <begin position="264"/>
        <end position="282"/>
    </location>
</feature>
<feature type="transmembrane region" description="Helical" evidence="6">
    <location>
        <begin position="355"/>
        <end position="374"/>
    </location>
</feature>
<dbReference type="PROSITE" id="PS50850">
    <property type="entry name" value="MFS"/>
    <property type="match status" value="1"/>
</dbReference>
<dbReference type="Proteomes" id="UP000317422">
    <property type="component" value="Unassembled WGS sequence"/>
</dbReference>
<feature type="domain" description="Major facilitator superfamily (MFS) profile" evidence="7">
    <location>
        <begin position="27"/>
        <end position="407"/>
    </location>
</feature>
<feature type="transmembrane region" description="Helical" evidence="6">
    <location>
        <begin position="318"/>
        <end position="343"/>
    </location>
</feature>
<gene>
    <name evidence="8" type="ORF">FHX37_0541</name>
</gene>
<proteinExistence type="predicted"/>
<sequence length="414" mass="41789">MTETLPTAATGVSTAAPTRGRGYLAVQLLLLSAGALVATGQMYLPLPLLQLIADSTGGTVQAASWTVTAFAAGYAVGFLVLGPLGPRVGYRGMITLGLGVTAALTLLAGSMPTIQLVLVVRVAQGFAASAFGPAAMAYITRHFPAHRRALAFAVLTSSFLASAVLAQVGAQALGDTQGWRAPFLTSALATAVVTGLTGLLLTRDVPDRSTRPSAAYRGMLAAATTPRLIPLFLVALAVLFGFVGLYAAIQLINPLDVAANPTELLTLRASALPAIVLAPVLMQPFSRVPPGYRLALSVTAAALFLVLAALSAPTVGSVALFTVLLGCFVLAIALAAPSALHVISANAAHNVSGASAMYSFWLFLGSTASAPVVAGFAPLGFTGVSVVFAVVMLLGAGAALLSARRSPNAAAATA</sequence>
<feature type="transmembrane region" description="Helical" evidence="6">
    <location>
        <begin position="88"/>
        <end position="108"/>
    </location>
</feature>
<feature type="transmembrane region" description="Helical" evidence="6">
    <location>
        <begin position="181"/>
        <end position="201"/>
    </location>
</feature>
<dbReference type="InterPro" id="IPR036259">
    <property type="entry name" value="MFS_trans_sf"/>
</dbReference>
<dbReference type="Pfam" id="PF07690">
    <property type="entry name" value="MFS_1"/>
    <property type="match status" value="1"/>
</dbReference>
<evidence type="ECO:0000259" key="7">
    <source>
        <dbReference type="PROSITE" id="PS50850"/>
    </source>
</evidence>
<keyword evidence="4 6" id="KW-1133">Transmembrane helix</keyword>
<evidence type="ECO:0000313" key="8">
    <source>
        <dbReference type="EMBL" id="TQN30659.1"/>
    </source>
</evidence>
<keyword evidence="3 6" id="KW-0812">Transmembrane</keyword>
<dbReference type="EMBL" id="VFQC01000001">
    <property type="protein sequence ID" value="TQN30659.1"/>
    <property type="molecule type" value="Genomic_DNA"/>
</dbReference>
<feature type="transmembrane region" description="Helical" evidence="6">
    <location>
        <begin position="228"/>
        <end position="252"/>
    </location>
</feature>
<comment type="caution">
    <text evidence="8">The sequence shown here is derived from an EMBL/GenBank/DDBJ whole genome shotgun (WGS) entry which is preliminary data.</text>
</comment>
<feature type="transmembrane region" description="Helical" evidence="6">
    <location>
        <begin position="380"/>
        <end position="401"/>
    </location>
</feature>
<dbReference type="InterPro" id="IPR011701">
    <property type="entry name" value="MFS"/>
</dbReference>
<reference evidence="8 9" key="1">
    <citation type="submission" date="2019-06" db="EMBL/GenBank/DDBJ databases">
        <title>Sequencing the genomes of 1000 actinobacteria strains.</title>
        <authorList>
            <person name="Klenk H.-P."/>
        </authorList>
    </citation>
    <scope>NUCLEOTIDE SEQUENCE [LARGE SCALE GENOMIC DNA]</scope>
    <source>
        <strain evidence="8 9">DSM 45015</strain>
    </source>
</reference>
<dbReference type="PANTHER" id="PTHR43124">
    <property type="entry name" value="PURINE EFFLUX PUMP PBUE"/>
    <property type="match status" value="1"/>
</dbReference>
<evidence type="ECO:0000256" key="3">
    <source>
        <dbReference type="ARBA" id="ARBA00022692"/>
    </source>
</evidence>
<accession>A0A543NFP6</accession>
<feature type="transmembrane region" description="Helical" evidence="6">
    <location>
        <begin position="63"/>
        <end position="81"/>
    </location>
</feature>
<dbReference type="PANTHER" id="PTHR43124:SF3">
    <property type="entry name" value="CHLORAMPHENICOL EFFLUX PUMP RV0191"/>
    <property type="match status" value="1"/>
</dbReference>
<feature type="transmembrane region" description="Helical" evidence="6">
    <location>
        <begin position="294"/>
        <end position="312"/>
    </location>
</feature>
<evidence type="ECO:0000256" key="1">
    <source>
        <dbReference type="ARBA" id="ARBA00004651"/>
    </source>
</evidence>
<dbReference type="AlphaFoldDB" id="A0A543NFP6"/>
<dbReference type="RefSeq" id="WP_141921882.1">
    <property type="nucleotide sequence ID" value="NZ_VFQC01000001.1"/>
</dbReference>
<feature type="transmembrane region" description="Helical" evidence="6">
    <location>
        <begin position="150"/>
        <end position="169"/>
    </location>
</feature>
<organism evidence="8 9">
    <name type="scientific">Haloactinospora alba</name>
    <dbReference type="NCBI Taxonomy" id="405555"/>
    <lineage>
        <taxon>Bacteria</taxon>
        <taxon>Bacillati</taxon>
        <taxon>Actinomycetota</taxon>
        <taxon>Actinomycetes</taxon>
        <taxon>Streptosporangiales</taxon>
        <taxon>Nocardiopsidaceae</taxon>
        <taxon>Haloactinospora</taxon>
    </lineage>
</organism>